<dbReference type="EMBL" id="BK015511">
    <property type="protein sequence ID" value="DAE10472.1"/>
    <property type="molecule type" value="Genomic_DNA"/>
</dbReference>
<organism evidence="1">
    <name type="scientific">Caudovirales sp. ctcLF7</name>
    <dbReference type="NCBI Taxonomy" id="2825768"/>
    <lineage>
        <taxon>Viruses</taxon>
        <taxon>Duplodnaviria</taxon>
        <taxon>Heunggongvirae</taxon>
        <taxon>Uroviricota</taxon>
        <taxon>Caudoviricetes</taxon>
    </lineage>
</organism>
<proteinExistence type="predicted"/>
<protein>
    <submittedName>
        <fullName evidence="1">Uncharacterized protein</fullName>
    </submittedName>
</protein>
<evidence type="ECO:0000313" key="1">
    <source>
        <dbReference type="EMBL" id="DAE10472.1"/>
    </source>
</evidence>
<reference evidence="1" key="1">
    <citation type="journal article" date="2021" name="Proc. Natl. Acad. Sci. U.S.A.">
        <title>A Catalog of Tens of Thousands of Viruses from Human Metagenomes Reveals Hidden Associations with Chronic Diseases.</title>
        <authorList>
            <person name="Tisza M.J."/>
            <person name="Buck C.B."/>
        </authorList>
    </citation>
    <scope>NUCLEOTIDE SEQUENCE</scope>
    <source>
        <strain evidence="1">CtcLF7</strain>
    </source>
</reference>
<accession>A0A8S5PUN7</accession>
<sequence>MDTVDKIRCTAYRTKHSYSSLNETADVLS</sequence>
<name>A0A8S5PUN7_9CAUD</name>